<dbReference type="GO" id="GO:0004497">
    <property type="term" value="F:monooxygenase activity"/>
    <property type="evidence" value="ECO:0007669"/>
    <property type="project" value="UniProtKB-KW"/>
</dbReference>
<sequence length="450" mass="48574">MHINLFLRPFGNHQAAWRYPGASVAEQLDPATLIGQARTAERGLFDSVFLADAPGLGDNPWNYLLGPLEPLTLLGAIASRTERIGLIGTVSTTYSEPYNLARQMASLDHISRGRAGWNIVTTASSHPARNFGATDRLPHAQRYARAAEYVDVVLALWHSWQPDAIVGDKATGVLADPERVSPIDHRGEFFTVAGPLDIARPPQGHPVLVQAGSSTDGRSFAARYAEAIFTAQETIASGRQFATDVRAQARAAGRDGDAVRILPGLSPVLADTAAQALDIARDLRSLNIADNPLRVLSELVGFDLLDYAVNDPFPVERLVPVEEFQGHASRYGQIVELVRSGTITTVGDLVGWHEGGRGHRYFVGTAAQLADDLIAWVEAGAADGFNLMPALIPDSLDRFVDEVVPILQERGHFRTQYSATTLRGHFTEPVFRRSAARAAVPGLSAAVSGR</sequence>
<evidence type="ECO:0000256" key="5">
    <source>
        <dbReference type="ARBA" id="ARBA00033748"/>
    </source>
</evidence>
<feature type="binding site" evidence="6">
    <location>
        <position position="213"/>
    </location>
    <ligand>
        <name>FMN</name>
        <dbReference type="ChEBI" id="CHEBI:58210"/>
    </ligand>
</feature>
<gene>
    <name evidence="8" type="ORF">JL106_05395</name>
</gene>
<evidence type="ECO:0000256" key="3">
    <source>
        <dbReference type="ARBA" id="ARBA00023002"/>
    </source>
</evidence>
<dbReference type="Proteomes" id="UP000663792">
    <property type="component" value="Unassembled WGS sequence"/>
</dbReference>
<evidence type="ECO:0000313" key="9">
    <source>
        <dbReference type="Proteomes" id="UP000663792"/>
    </source>
</evidence>
<keyword evidence="4" id="KW-0503">Monooxygenase</keyword>
<evidence type="ECO:0000256" key="2">
    <source>
        <dbReference type="ARBA" id="ARBA00022643"/>
    </source>
</evidence>
<feature type="binding site" evidence="6">
    <location>
        <position position="139"/>
    </location>
    <ligand>
        <name>FMN</name>
        <dbReference type="ChEBI" id="CHEBI:58210"/>
    </ligand>
</feature>
<dbReference type="Pfam" id="PF00296">
    <property type="entry name" value="Bac_luciferase"/>
    <property type="match status" value="1"/>
</dbReference>
<dbReference type="InterPro" id="IPR016215">
    <property type="entry name" value="NTA_MOA"/>
</dbReference>
<feature type="domain" description="Luciferase-like" evidence="7">
    <location>
        <begin position="18"/>
        <end position="381"/>
    </location>
</feature>
<organism evidence="8 9">
    <name type="scientific">Nakamurella leprariae</name>
    <dbReference type="NCBI Taxonomy" id="2803911"/>
    <lineage>
        <taxon>Bacteria</taxon>
        <taxon>Bacillati</taxon>
        <taxon>Actinomycetota</taxon>
        <taxon>Actinomycetes</taxon>
        <taxon>Nakamurellales</taxon>
        <taxon>Nakamurellaceae</taxon>
        <taxon>Nakamurella</taxon>
    </lineage>
</organism>
<dbReference type="Gene3D" id="3.20.20.30">
    <property type="entry name" value="Luciferase-like domain"/>
    <property type="match status" value="1"/>
</dbReference>
<dbReference type="PANTHER" id="PTHR30011:SF16">
    <property type="entry name" value="C2H2 FINGER DOMAIN TRANSCRIPTION FACTOR (EUROFUNG)-RELATED"/>
    <property type="match status" value="1"/>
</dbReference>
<dbReference type="InterPro" id="IPR051260">
    <property type="entry name" value="Diverse_substr_monoxygenases"/>
</dbReference>
<dbReference type="InterPro" id="IPR011251">
    <property type="entry name" value="Luciferase-like_dom"/>
</dbReference>
<protein>
    <submittedName>
        <fullName evidence="8">LLM class flavin-dependent oxidoreductase</fullName>
    </submittedName>
</protein>
<dbReference type="NCBIfam" id="TIGR03860">
    <property type="entry name" value="FMN_nitrolo"/>
    <property type="match status" value="1"/>
</dbReference>
<dbReference type="GO" id="GO:0016705">
    <property type="term" value="F:oxidoreductase activity, acting on paired donors, with incorporation or reduction of molecular oxygen"/>
    <property type="evidence" value="ECO:0007669"/>
    <property type="project" value="InterPro"/>
</dbReference>
<evidence type="ECO:0000259" key="7">
    <source>
        <dbReference type="Pfam" id="PF00296"/>
    </source>
</evidence>
<dbReference type="CDD" id="cd01095">
    <property type="entry name" value="Nitrilotriacetate_monoxgenase"/>
    <property type="match status" value="1"/>
</dbReference>
<dbReference type="PIRSF" id="PIRSF000337">
    <property type="entry name" value="NTA_MOA"/>
    <property type="match status" value="1"/>
</dbReference>
<reference evidence="8" key="1">
    <citation type="submission" date="2021-01" db="EMBL/GenBank/DDBJ databases">
        <title>YIM 132084 draft genome.</title>
        <authorList>
            <person name="An D."/>
        </authorList>
    </citation>
    <scope>NUCLEOTIDE SEQUENCE</scope>
    <source>
        <strain evidence="8">YIM 132084</strain>
    </source>
</reference>
<keyword evidence="2 6" id="KW-0288">FMN</keyword>
<keyword evidence="9" id="KW-1185">Reference proteome</keyword>
<dbReference type="SUPFAM" id="SSF51679">
    <property type="entry name" value="Bacterial luciferase-like"/>
    <property type="match status" value="1"/>
</dbReference>
<evidence type="ECO:0000313" key="8">
    <source>
        <dbReference type="EMBL" id="MBM9466716.1"/>
    </source>
</evidence>
<dbReference type="AlphaFoldDB" id="A0A938YBU0"/>
<feature type="binding site" evidence="6">
    <location>
        <position position="214"/>
    </location>
    <ligand>
        <name>FMN</name>
        <dbReference type="ChEBI" id="CHEBI:58210"/>
    </ligand>
</feature>
<feature type="binding site" evidence="6">
    <location>
        <position position="89"/>
    </location>
    <ligand>
        <name>FMN</name>
        <dbReference type="ChEBI" id="CHEBI:58210"/>
    </ligand>
</feature>
<evidence type="ECO:0000256" key="1">
    <source>
        <dbReference type="ARBA" id="ARBA00022630"/>
    </source>
</evidence>
<comment type="caution">
    <text evidence="8">The sequence shown here is derived from an EMBL/GenBank/DDBJ whole genome shotgun (WGS) entry which is preliminary data.</text>
</comment>
<keyword evidence="3" id="KW-0560">Oxidoreductase</keyword>
<feature type="binding site" evidence="6">
    <location>
        <position position="143"/>
    </location>
    <ligand>
        <name>FMN</name>
        <dbReference type="ChEBI" id="CHEBI:58210"/>
    </ligand>
</feature>
<dbReference type="InterPro" id="IPR036661">
    <property type="entry name" value="Luciferase-like_sf"/>
</dbReference>
<evidence type="ECO:0000256" key="6">
    <source>
        <dbReference type="PIRSR" id="PIRSR000337-1"/>
    </source>
</evidence>
<comment type="similarity">
    <text evidence="5">Belongs to the NtaA/SnaA/DszA monooxygenase family.</text>
</comment>
<proteinExistence type="inferred from homology"/>
<feature type="binding site" evidence="6">
    <location>
        <position position="52"/>
    </location>
    <ligand>
        <name>FMN</name>
        <dbReference type="ChEBI" id="CHEBI:58210"/>
    </ligand>
</feature>
<keyword evidence="1 6" id="KW-0285">Flavoprotein</keyword>
<dbReference type="RefSeq" id="WP_205259673.1">
    <property type="nucleotide sequence ID" value="NZ_JAERWK010000007.1"/>
</dbReference>
<name>A0A938YBU0_9ACTN</name>
<evidence type="ECO:0000256" key="4">
    <source>
        <dbReference type="ARBA" id="ARBA00023033"/>
    </source>
</evidence>
<accession>A0A938YBU0</accession>
<dbReference type="EMBL" id="JAERWK010000007">
    <property type="protein sequence ID" value="MBM9466716.1"/>
    <property type="molecule type" value="Genomic_DNA"/>
</dbReference>
<dbReference type="PANTHER" id="PTHR30011">
    <property type="entry name" value="ALKANESULFONATE MONOOXYGENASE-RELATED"/>
    <property type="match status" value="1"/>
</dbReference>